<keyword evidence="3" id="KW-1185">Reference proteome</keyword>
<organism evidence="2 3">
    <name type="scientific">Colletotrichum navitas</name>
    <dbReference type="NCBI Taxonomy" id="681940"/>
    <lineage>
        <taxon>Eukaryota</taxon>
        <taxon>Fungi</taxon>
        <taxon>Dikarya</taxon>
        <taxon>Ascomycota</taxon>
        <taxon>Pezizomycotina</taxon>
        <taxon>Sordariomycetes</taxon>
        <taxon>Hypocreomycetidae</taxon>
        <taxon>Glomerellales</taxon>
        <taxon>Glomerellaceae</taxon>
        <taxon>Colletotrichum</taxon>
        <taxon>Colletotrichum graminicola species complex</taxon>
    </lineage>
</organism>
<evidence type="ECO:0000256" key="1">
    <source>
        <dbReference type="SAM" id="Phobius"/>
    </source>
</evidence>
<evidence type="ECO:0000313" key="2">
    <source>
        <dbReference type="EMBL" id="KAK1596068.1"/>
    </source>
</evidence>
<feature type="transmembrane region" description="Helical" evidence="1">
    <location>
        <begin position="41"/>
        <end position="60"/>
    </location>
</feature>
<protein>
    <submittedName>
        <fullName evidence="2">Uncharacterized protein</fullName>
    </submittedName>
</protein>
<gene>
    <name evidence="2" type="ORF">LY79DRAFT_545243</name>
</gene>
<dbReference type="Proteomes" id="UP001230504">
    <property type="component" value="Unassembled WGS sequence"/>
</dbReference>
<accession>A0AAD8Q6C5</accession>
<keyword evidence="1" id="KW-0812">Transmembrane</keyword>
<sequence length="66" mass="7811">MDSLSGAFPLCFAPAFMAWYTALSSRWAVLFRIAFPFGKCSWIYIYTYIHIYIYICKYVYICRLSP</sequence>
<keyword evidence="1" id="KW-0472">Membrane</keyword>
<dbReference type="AlphaFoldDB" id="A0AAD8Q6C5"/>
<dbReference type="GeneID" id="85441406"/>
<keyword evidence="1" id="KW-1133">Transmembrane helix</keyword>
<reference evidence="2" key="1">
    <citation type="submission" date="2021-06" db="EMBL/GenBank/DDBJ databases">
        <title>Comparative genomics, transcriptomics and evolutionary studies reveal genomic signatures of adaptation to plant cell wall in hemibiotrophic fungi.</title>
        <authorList>
            <consortium name="DOE Joint Genome Institute"/>
            <person name="Baroncelli R."/>
            <person name="Diaz J.F."/>
            <person name="Benocci T."/>
            <person name="Peng M."/>
            <person name="Battaglia E."/>
            <person name="Haridas S."/>
            <person name="Andreopoulos W."/>
            <person name="Labutti K."/>
            <person name="Pangilinan J."/>
            <person name="Floch G.L."/>
            <person name="Makela M.R."/>
            <person name="Henrissat B."/>
            <person name="Grigoriev I.V."/>
            <person name="Crouch J.A."/>
            <person name="De Vries R.P."/>
            <person name="Sukno S.A."/>
            <person name="Thon M.R."/>
        </authorList>
    </citation>
    <scope>NUCLEOTIDE SEQUENCE</scope>
    <source>
        <strain evidence="2">CBS 125086</strain>
    </source>
</reference>
<evidence type="ECO:0000313" key="3">
    <source>
        <dbReference type="Proteomes" id="UP001230504"/>
    </source>
</evidence>
<name>A0AAD8Q6C5_9PEZI</name>
<proteinExistence type="predicted"/>
<dbReference type="EMBL" id="JAHLJV010000013">
    <property type="protein sequence ID" value="KAK1596068.1"/>
    <property type="molecule type" value="Genomic_DNA"/>
</dbReference>
<dbReference type="RefSeq" id="XP_060416987.1">
    <property type="nucleotide sequence ID" value="XM_060557166.1"/>
</dbReference>
<comment type="caution">
    <text evidence="2">The sequence shown here is derived from an EMBL/GenBank/DDBJ whole genome shotgun (WGS) entry which is preliminary data.</text>
</comment>